<dbReference type="InterPro" id="IPR023796">
    <property type="entry name" value="Serpin_dom"/>
</dbReference>
<comment type="caution">
    <text evidence="5">The sequence shown here is derived from an EMBL/GenBank/DDBJ whole genome shotgun (WGS) entry which is preliminary data.</text>
</comment>
<name>A0A8X6YAM6_9ARAC</name>
<protein>
    <submittedName>
        <fullName evidence="5">Serpin B8</fullName>
    </submittedName>
</protein>
<evidence type="ECO:0000259" key="4">
    <source>
        <dbReference type="SMART" id="SM00093"/>
    </source>
</evidence>
<proteinExistence type="inferred from homology"/>
<comment type="similarity">
    <text evidence="3">Belongs to the serpin family.</text>
</comment>
<reference evidence="5" key="1">
    <citation type="submission" date="2020-08" db="EMBL/GenBank/DDBJ databases">
        <title>Multicomponent nature underlies the extraordinary mechanical properties of spider dragline silk.</title>
        <authorList>
            <person name="Kono N."/>
            <person name="Nakamura H."/>
            <person name="Mori M."/>
            <person name="Yoshida Y."/>
            <person name="Ohtoshi R."/>
            <person name="Malay A.D."/>
            <person name="Moran D.A.P."/>
            <person name="Tomita M."/>
            <person name="Numata K."/>
            <person name="Arakawa K."/>
        </authorList>
    </citation>
    <scope>NUCLEOTIDE SEQUENCE</scope>
</reference>
<dbReference type="OrthoDB" id="6416968at2759"/>
<dbReference type="SMART" id="SM00093">
    <property type="entry name" value="SERPIN"/>
    <property type="match status" value="1"/>
</dbReference>
<dbReference type="PANTHER" id="PTHR11461">
    <property type="entry name" value="SERINE PROTEASE INHIBITOR, SERPIN"/>
    <property type="match status" value="1"/>
</dbReference>
<dbReference type="Proteomes" id="UP000886998">
    <property type="component" value="Unassembled WGS sequence"/>
</dbReference>
<sequence>MEGAANLENLRKLASANNEFAFNMHRKLTEDTTENVFFSPLSVFSVFSMLYYGSVGETAEVKTSLIPKNQNLLRMDRFTNETVIHSANSVFVNKSTNTIPEFRRNIKEWYGASFQEVDFSKDSDKVIRSINDWAKDHTHQRIKHLIRELNPATLMILLNSIYFKGAWKTPFHQNNTETQDFFNNGQESGKK</sequence>
<organism evidence="5 6">
    <name type="scientific">Trichonephila inaurata madagascariensis</name>
    <dbReference type="NCBI Taxonomy" id="2747483"/>
    <lineage>
        <taxon>Eukaryota</taxon>
        <taxon>Metazoa</taxon>
        <taxon>Ecdysozoa</taxon>
        <taxon>Arthropoda</taxon>
        <taxon>Chelicerata</taxon>
        <taxon>Arachnida</taxon>
        <taxon>Araneae</taxon>
        <taxon>Araneomorphae</taxon>
        <taxon>Entelegynae</taxon>
        <taxon>Araneoidea</taxon>
        <taxon>Nephilidae</taxon>
        <taxon>Trichonephila</taxon>
        <taxon>Trichonephila inaurata</taxon>
    </lineage>
</organism>
<evidence type="ECO:0000256" key="2">
    <source>
        <dbReference type="ARBA" id="ARBA00022900"/>
    </source>
</evidence>
<keyword evidence="1" id="KW-0646">Protease inhibitor</keyword>
<evidence type="ECO:0000313" key="5">
    <source>
        <dbReference type="EMBL" id="GFY67365.1"/>
    </source>
</evidence>
<dbReference type="InterPro" id="IPR036186">
    <property type="entry name" value="Serpin_sf"/>
</dbReference>
<dbReference type="AlphaFoldDB" id="A0A8X6YAM6"/>
<dbReference type="GO" id="GO:0005615">
    <property type="term" value="C:extracellular space"/>
    <property type="evidence" value="ECO:0007669"/>
    <property type="project" value="InterPro"/>
</dbReference>
<dbReference type="SUPFAM" id="SSF56574">
    <property type="entry name" value="Serpins"/>
    <property type="match status" value="1"/>
</dbReference>
<dbReference type="InterPro" id="IPR042178">
    <property type="entry name" value="Serpin_sf_1"/>
</dbReference>
<gene>
    <name evidence="5" type="primary">SERPINB8</name>
    <name evidence="5" type="ORF">TNIN_430711</name>
</gene>
<dbReference type="GO" id="GO:0004867">
    <property type="term" value="F:serine-type endopeptidase inhibitor activity"/>
    <property type="evidence" value="ECO:0007669"/>
    <property type="project" value="UniProtKB-KW"/>
</dbReference>
<dbReference type="InterPro" id="IPR000215">
    <property type="entry name" value="Serpin_fam"/>
</dbReference>
<accession>A0A8X6YAM6</accession>
<evidence type="ECO:0000313" key="6">
    <source>
        <dbReference type="Proteomes" id="UP000886998"/>
    </source>
</evidence>
<evidence type="ECO:0000256" key="1">
    <source>
        <dbReference type="ARBA" id="ARBA00022690"/>
    </source>
</evidence>
<evidence type="ECO:0000256" key="3">
    <source>
        <dbReference type="RuleBase" id="RU000411"/>
    </source>
</evidence>
<keyword evidence="6" id="KW-1185">Reference proteome</keyword>
<dbReference type="Gene3D" id="3.30.497.10">
    <property type="entry name" value="Antithrombin, subunit I, domain 2"/>
    <property type="match status" value="1"/>
</dbReference>
<dbReference type="EMBL" id="BMAV01016532">
    <property type="protein sequence ID" value="GFY67365.1"/>
    <property type="molecule type" value="Genomic_DNA"/>
</dbReference>
<feature type="domain" description="Serpin" evidence="4">
    <location>
        <begin position="22"/>
        <end position="191"/>
    </location>
</feature>
<keyword evidence="2" id="KW-0722">Serine protease inhibitor</keyword>
<dbReference type="PANTHER" id="PTHR11461:SF372">
    <property type="entry name" value="ACCESSORY GLAND PROTEIN ACP76A-RELATED"/>
    <property type="match status" value="1"/>
</dbReference>
<dbReference type="Pfam" id="PF00079">
    <property type="entry name" value="Serpin"/>
    <property type="match status" value="1"/>
</dbReference>